<comment type="caution">
    <text evidence="1">The sequence shown here is derived from an EMBL/GenBank/DDBJ whole genome shotgun (WGS) entry which is preliminary data.</text>
</comment>
<dbReference type="EMBL" id="JXLB01000016">
    <property type="protein sequence ID" value="OJG80066.1"/>
    <property type="molecule type" value="Genomic_DNA"/>
</dbReference>
<proteinExistence type="predicted"/>
<accession>A0A1L8WGB4</accession>
<evidence type="ECO:0000313" key="1">
    <source>
        <dbReference type="EMBL" id="OJG80066.1"/>
    </source>
</evidence>
<sequence>MTHSLQKNLHEELEKDLPIQELHYILGILGRETIKKFENNEEEEDNLLSK</sequence>
<name>A0A1L8WGB4_9ENTE</name>
<organism evidence="1 2">
    <name type="scientific">Enterococcus ratti</name>
    <dbReference type="NCBI Taxonomy" id="150033"/>
    <lineage>
        <taxon>Bacteria</taxon>
        <taxon>Bacillati</taxon>
        <taxon>Bacillota</taxon>
        <taxon>Bacilli</taxon>
        <taxon>Lactobacillales</taxon>
        <taxon>Enterococcaceae</taxon>
        <taxon>Enterococcus</taxon>
    </lineage>
</organism>
<keyword evidence="2" id="KW-1185">Reference proteome</keyword>
<reference evidence="1 2" key="1">
    <citation type="submission" date="2014-12" db="EMBL/GenBank/DDBJ databases">
        <title>Draft genome sequences of 29 type strains of Enterococci.</title>
        <authorList>
            <person name="Zhong Z."/>
            <person name="Sun Z."/>
            <person name="Liu W."/>
            <person name="Zhang W."/>
            <person name="Zhang H."/>
        </authorList>
    </citation>
    <scope>NUCLEOTIDE SEQUENCE [LARGE SCALE GENOMIC DNA]</scope>
    <source>
        <strain evidence="1 2">DSM 15687</strain>
    </source>
</reference>
<evidence type="ECO:0000313" key="2">
    <source>
        <dbReference type="Proteomes" id="UP000182152"/>
    </source>
</evidence>
<dbReference type="Proteomes" id="UP000182152">
    <property type="component" value="Unassembled WGS sequence"/>
</dbReference>
<dbReference type="STRING" id="150033.RV14_GL000725"/>
<dbReference type="AlphaFoldDB" id="A0A1L8WGB4"/>
<protein>
    <submittedName>
        <fullName evidence="1">Uncharacterized protein</fullName>
    </submittedName>
</protein>
<gene>
    <name evidence="1" type="ORF">RV14_GL000725</name>
</gene>